<feature type="domain" description="SMP-30/Gluconolactonase/LRE-like region" evidence="4">
    <location>
        <begin position="65"/>
        <end position="317"/>
    </location>
</feature>
<evidence type="ECO:0000313" key="6">
    <source>
        <dbReference type="Proteomes" id="UP000012488"/>
    </source>
</evidence>
<evidence type="ECO:0000256" key="2">
    <source>
        <dbReference type="PIRSR" id="PIRSR605511-1"/>
    </source>
</evidence>
<feature type="active site" description="Proton donor/acceptor" evidence="2">
    <location>
        <position position="263"/>
    </location>
</feature>
<comment type="cofactor">
    <cofactor evidence="3">
        <name>Zn(2+)</name>
        <dbReference type="ChEBI" id="CHEBI:29105"/>
    </cofactor>
    <text evidence="3">Binds 1 divalent metal cation per subunit.</text>
</comment>
<proteinExistence type="predicted"/>
<keyword evidence="3" id="KW-0479">Metal-binding</keyword>
<dbReference type="InterPro" id="IPR051262">
    <property type="entry name" value="SMP-30/CGR1_Lactonase"/>
</dbReference>
<evidence type="ECO:0000313" key="5">
    <source>
        <dbReference type="EMBL" id="QGY01587.1"/>
    </source>
</evidence>
<keyword evidence="3" id="KW-0862">Zinc</keyword>
<feature type="binding site" evidence="3">
    <location>
        <position position="153"/>
    </location>
    <ligand>
        <name>substrate</name>
    </ligand>
</feature>
<reference evidence="5 6" key="2">
    <citation type="journal article" date="2013" name="Genome Announc.">
        <title>Draft Genome Sequence of Methylobacterium mesophilicum Strain SR1.6/6, Isolated from Citrus sinensis.</title>
        <authorList>
            <person name="Marinho Almeida D."/>
            <person name="Dini-Andreote F."/>
            <person name="Camargo Neves A.A."/>
            <person name="Juca Ramos R.T."/>
            <person name="Andreote F.D."/>
            <person name="Carneiro A.R."/>
            <person name="Oliveira de Souza Lima A."/>
            <person name="Caracciolo Gomes de Sa P.H."/>
            <person name="Ribeiro Barbosa M.S."/>
            <person name="Araujo W.L."/>
            <person name="Silva A."/>
        </authorList>
    </citation>
    <scope>NUCLEOTIDE SEQUENCE [LARGE SCALE GENOMIC DNA]</scope>
    <source>
        <strain evidence="5 6">SR1.6/6</strain>
    </source>
</reference>
<dbReference type="SUPFAM" id="SSF63829">
    <property type="entry name" value="Calcium-dependent phosphotriesterase"/>
    <property type="match status" value="1"/>
</dbReference>
<protein>
    <submittedName>
        <fullName evidence="5">SMP-30/gluconolactonase/LRE family protein</fullName>
    </submittedName>
</protein>
<dbReference type="AlphaFoldDB" id="A0A6B9FGE5"/>
<keyword evidence="1" id="KW-0378">Hydrolase</keyword>
<feature type="binding site" evidence="3">
    <location>
        <position position="67"/>
    </location>
    <ligand>
        <name>a divalent metal cation</name>
        <dbReference type="ChEBI" id="CHEBI:60240"/>
    </ligand>
</feature>
<dbReference type="Gene3D" id="2.120.10.30">
    <property type="entry name" value="TolB, C-terminal domain"/>
    <property type="match status" value="1"/>
</dbReference>
<evidence type="ECO:0000256" key="1">
    <source>
        <dbReference type="ARBA" id="ARBA00022801"/>
    </source>
</evidence>
<sequence length="331" mass="36196">MSALRPSLPSTTLAEETSAMSDVLRHAGPAEPVPHVDPPRASDSRFAAVVPHHARLVSLYDQAIFAEGPTWWPARDILVWSDIEGRRVLGWRADGCVRVVIDATPFINGNTVDRDGNLVHCEHGNRRLSRTTPGGRYEALVETYEGRRFNSPNDVICAADGALWFTDPAYGLRLPKQGALAESDLGHHSVYRFDPRDGSVRRMADLGQPNGLAFAPDGRTLYVSDTSRTEGGDGHTIHAYPVLDDRSLGERRIFAEVEPGVPDGLRVDGRGWVWSSSEAGVQVYSAEGHRLGLIPTPQVCSNLCFDPAERRVFITSKAHLYALDLGVGATR</sequence>
<dbReference type="GO" id="GO:0016787">
    <property type="term" value="F:hydrolase activity"/>
    <property type="evidence" value="ECO:0007669"/>
    <property type="project" value="UniProtKB-KW"/>
</dbReference>
<gene>
    <name evidence="5" type="ORF">MMSR116_06470</name>
</gene>
<dbReference type="InterPro" id="IPR013658">
    <property type="entry name" value="SGL"/>
</dbReference>
<reference evidence="5 6" key="1">
    <citation type="journal article" date="2012" name="Genet. Mol. Biol.">
        <title>Analysis of 16S rRNA and mxaF genes revealing insights into Methylobacterium niche-specific plant association.</title>
        <authorList>
            <person name="Dourado M.N."/>
            <person name="Andreote F.D."/>
            <person name="Dini-Andreote F."/>
            <person name="Conti R."/>
            <person name="Araujo J.M."/>
            <person name="Araujo W.L."/>
        </authorList>
    </citation>
    <scope>NUCLEOTIDE SEQUENCE [LARGE SCALE GENOMIC DNA]</scope>
    <source>
        <strain evidence="5 6">SR1.6/6</strain>
    </source>
</reference>
<dbReference type="PANTHER" id="PTHR47572">
    <property type="entry name" value="LIPOPROTEIN-RELATED"/>
    <property type="match status" value="1"/>
</dbReference>
<feature type="binding site" evidence="3">
    <location>
        <position position="210"/>
    </location>
    <ligand>
        <name>a divalent metal cation</name>
        <dbReference type="ChEBI" id="CHEBI:60240"/>
    </ligand>
</feature>
<feature type="binding site" evidence="3">
    <location>
        <position position="263"/>
    </location>
    <ligand>
        <name>a divalent metal cation</name>
        <dbReference type="ChEBI" id="CHEBI:60240"/>
    </ligand>
</feature>
<dbReference type="PANTHER" id="PTHR47572:SF4">
    <property type="entry name" value="LACTONASE DRP35"/>
    <property type="match status" value="1"/>
</dbReference>
<dbReference type="OrthoDB" id="241638at2"/>
<evidence type="ECO:0000256" key="3">
    <source>
        <dbReference type="PIRSR" id="PIRSR605511-2"/>
    </source>
</evidence>
<dbReference type="InterPro" id="IPR005511">
    <property type="entry name" value="SMP-30"/>
</dbReference>
<organism evidence="5 6">
    <name type="scientific">Methylobacterium mesophilicum SR1.6/6</name>
    <dbReference type="NCBI Taxonomy" id="908290"/>
    <lineage>
        <taxon>Bacteria</taxon>
        <taxon>Pseudomonadati</taxon>
        <taxon>Pseudomonadota</taxon>
        <taxon>Alphaproteobacteria</taxon>
        <taxon>Hyphomicrobiales</taxon>
        <taxon>Methylobacteriaceae</taxon>
        <taxon>Methylobacterium</taxon>
    </lineage>
</organism>
<dbReference type="EMBL" id="CP043538">
    <property type="protein sequence ID" value="QGY01587.1"/>
    <property type="molecule type" value="Genomic_DNA"/>
</dbReference>
<dbReference type="KEGG" id="mmes:MMSR116_06470"/>
<dbReference type="Proteomes" id="UP000012488">
    <property type="component" value="Chromosome"/>
</dbReference>
<dbReference type="Pfam" id="PF08450">
    <property type="entry name" value="SGL"/>
    <property type="match status" value="1"/>
</dbReference>
<name>A0A6B9FGE5_9HYPH</name>
<dbReference type="GO" id="GO:0046872">
    <property type="term" value="F:metal ion binding"/>
    <property type="evidence" value="ECO:0007669"/>
    <property type="project" value="UniProtKB-KW"/>
</dbReference>
<accession>A0A6B9FGE5</accession>
<dbReference type="PRINTS" id="PR01790">
    <property type="entry name" value="SMP30FAMILY"/>
</dbReference>
<evidence type="ECO:0000259" key="4">
    <source>
        <dbReference type="Pfam" id="PF08450"/>
    </source>
</evidence>
<dbReference type="InterPro" id="IPR011042">
    <property type="entry name" value="6-blade_b-propeller_TolB-like"/>
</dbReference>